<comment type="caution">
    <text evidence="2">The sequence shown here is derived from an EMBL/GenBank/DDBJ whole genome shotgun (WGS) entry which is preliminary data.</text>
</comment>
<name>A0A0G2F0T0_PHACM</name>
<dbReference type="Gene3D" id="1.10.720.30">
    <property type="entry name" value="SAP domain"/>
    <property type="match status" value="1"/>
</dbReference>
<dbReference type="PROSITE" id="PS50800">
    <property type="entry name" value="SAP"/>
    <property type="match status" value="1"/>
</dbReference>
<evidence type="ECO:0000313" key="2">
    <source>
        <dbReference type="EMBL" id="KKY27954.1"/>
    </source>
</evidence>
<gene>
    <name evidence="2" type="ORF">UCRPC4_g00798</name>
</gene>
<dbReference type="InterPro" id="IPR003034">
    <property type="entry name" value="SAP_dom"/>
</dbReference>
<dbReference type="AlphaFoldDB" id="A0A0G2F0T0"/>
<dbReference type="SUPFAM" id="SSF68906">
    <property type="entry name" value="SAP domain"/>
    <property type="match status" value="1"/>
</dbReference>
<proteinExistence type="predicted"/>
<reference evidence="2 3" key="2">
    <citation type="submission" date="2015-05" db="EMBL/GenBank/DDBJ databases">
        <authorList>
            <person name="Morales-Cruz A."/>
            <person name="Amrine K.C."/>
            <person name="Cantu D."/>
        </authorList>
    </citation>
    <scope>NUCLEOTIDE SEQUENCE [LARGE SCALE GENOMIC DNA]</scope>
    <source>
        <strain evidence="2">UCRPC4</strain>
    </source>
</reference>
<dbReference type="InterPro" id="IPR036361">
    <property type="entry name" value="SAP_dom_sf"/>
</dbReference>
<reference evidence="2 3" key="1">
    <citation type="submission" date="2015-05" db="EMBL/GenBank/DDBJ databases">
        <title>Distinctive expansion of gene families associated with plant cell wall degradation and secondary metabolism in the genomes of grapevine trunk pathogens.</title>
        <authorList>
            <person name="Lawrence D.P."/>
            <person name="Travadon R."/>
            <person name="Rolshausen P.E."/>
            <person name="Baumgartner K."/>
        </authorList>
    </citation>
    <scope>NUCLEOTIDE SEQUENCE [LARGE SCALE GENOMIC DNA]</scope>
    <source>
        <strain evidence="2">UCRPC4</strain>
    </source>
</reference>
<accession>A0A0G2F0T0</accession>
<dbReference type="Pfam" id="PF02037">
    <property type="entry name" value="SAP"/>
    <property type="match status" value="1"/>
</dbReference>
<dbReference type="Proteomes" id="UP000053317">
    <property type="component" value="Unassembled WGS sequence"/>
</dbReference>
<protein>
    <submittedName>
        <fullName evidence="2">Putative sap domain containing protein</fullName>
    </submittedName>
</protein>
<dbReference type="SMART" id="SM00513">
    <property type="entry name" value="SAP"/>
    <property type="match status" value="1"/>
</dbReference>
<keyword evidence="3" id="KW-1185">Reference proteome</keyword>
<sequence>MAANRASSIRILRAVLADSKPAVPTKRALHITGTRNSPAFSQTGQKETIASFNRKTLPDLKDECRRRTISSSGTKSELVERLMNHDSLQSRAFSIAMRRIIKDPSPRTLERASHREFNTSRANKAVNDNSTIDFAYLPDVRDEHVPDMNNIVLVPSVPDAFEQPVTSRSTVSADEMDTSDVMKPQIYSVSDPEGDNFNTHGAPIVSTLQDVVDNHAVEIDPYNLTETVNRAARQFSSKMGEEAEKKASGMKSVWSGFVDDLLGEKEKVAA</sequence>
<dbReference type="EMBL" id="LCWF01000019">
    <property type="protein sequence ID" value="KKY27954.1"/>
    <property type="molecule type" value="Genomic_DNA"/>
</dbReference>
<evidence type="ECO:0000259" key="1">
    <source>
        <dbReference type="PROSITE" id="PS50800"/>
    </source>
</evidence>
<dbReference type="OrthoDB" id="3993201at2759"/>
<evidence type="ECO:0000313" key="3">
    <source>
        <dbReference type="Proteomes" id="UP000053317"/>
    </source>
</evidence>
<feature type="domain" description="SAP" evidence="1">
    <location>
        <begin position="52"/>
        <end position="86"/>
    </location>
</feature>
<organism evidence="2 3">
    <name type="scientific">Phaeomoniella chlamydospora</name>
    <name type="common">Phaeoacremonium chlamydosporum</name>
    <dbReference type="NCBI Taxonomy" id="158046"/>
    <lineage>
        <taxon>Eukaryota</taxon>
        <taxon>Fungi</taxon>
        <taxon>Dikarya</taxon>
        <taxon>Ascomycota</taxon>
        <taxon>Pezizomycotina</taxon>
        <taxon>Eurotiomycetes</taxon>
        <taxon>Chaetothyriomycetidae</taxon>
        <taxon>Phaeomoniellales</taxon>
        <taxon>Phaeomoniellaceae</taxon>
        <taxon>Phaeomoniella</taxon>
    </lineage>
</organism>